<reference evidence="1" key="1">
    <citation type="submission" date="2024-01" db="EMBL/GenBank/DDBJ databases">
        <authorList>
            <person name="Webb A."/>
        </authorList>
    </citation>
    <scope>NUCLEOTIDE SEQUENCE</scope>
    <source>
        <strain evidence="1">Pm1</strain>
    </source>
</reference>
<evidence type="ECO:0000313" key="2">
    <source>
        <dbReference type="Proteomes" id="UP001162060"/>
    </source>
</evidence>
<proteinExistence type="predicted"/>
<organism evidence="1 2">
    <name type="scientific">Peronospora matthiolae</name>
    <dbReference type="NCBI Taxonomy" id="2874970"/>
    <lineage>
        <taxon>Eukaryota</taxon>
        <taxon>Sar</taxon>
        <taxon>Stramenopiles</taxon>
        <taxon>Oomycota</taxon>
        <taxon>Peronosporomycetes</taxon>
        <taxon>Peronosporales</taxon>
        <taxon>Peronosporaceae</taxon>
        <taxon>Peronospora</taxon>
    </lineage>
</organism>
<dbReference type="AlphaFoldDB" id="A0AAV1V0Y9"/>
<accession>A0AAV1V0Y9</accession>
<comment type="caution">
    <text evidence="1">The sequence shown here is derived from an EMBL/GenBank/DDBJ whole genome shotgun (WGS) entry which is preliminary data.</text>
</comment>
<protein>
    <submittedName>
        <fullName evidence="1">Uncharacterized protein</fullName>
    </submittedName>
</protein>
<dbReference type="Proteomes" id="UP001162060">
    <property type="component" value="Unassembled WGS sequence"/>
</dbReference>
<name>A0AAV1V0Y9_9STRA</name>
<dbReference type="EMBL" id="CAKLBY020000248">
    <property type="protein sequence ID" value="CAK7939663.1"/>
    <property type="molecule type" value="Genomic_DNA"/>
</dbReference>
<gene>
    <name evidence="1" type="ORF">PM001_LOCUS24813</name>
</gene>
<sequence length="56" mass="6285">MLQQLRTRTPVHLLQLQSHPFPHRFVGSGMGRLTLKTTFKTSAAYVQSCRSGFGLP</sequence>
<evidence type="ECO:0000313" key="1">
    <source>
        <dbReference type="EMBL" id="CAK7939663.1"/>
    </source>
</evidence>